<accession>A0A8J4Q761</accession>
<dbReference type="OrthoDB" id="10409926at2759"/>
<evidence type="ECO:0000313" key="1">
    <source>
        <dbReference type="EMBL" id="KAF3944107.1"/>
    </source>
</evidence>
<dbReference type="EMBL" id="JRKL02012691">
    <property type="protein sequence ID" value="KAF3944107.1"/>
    <property type="molecule type" value="Genomic_DNA"/>
</dbReference>
<dbReference type="Proteomes" id="UP000737018">
    <property type="component" value="Unassembled WGS sequence"/>
</dbReference>
<comment type="caution">
    <text evidence="1">The sequence shown here is derived from an EMBL/GenBank/DDBJ whole genome shotgun (WGS) entry which is preliminary data.</text>
</comment>
<sequence length="71" mass="8241">MISAYHFSQYFKPTKDFNIAVLEIAESYYFQQSTKSFEQLEHQLVDQSSVIDICYATIPQQDSGAKKPSWI</sequence>
<protein>
    <submittedName>
        <fullName evidence="1">Uncharacterized protein</fullName>
    </submittedName>
</protein>
<proteinExistence type="predicted"/>
<evidence type="ECO:0000313" key="2">
    <source>
        <dbReference type="Proteomes" id="UP000737018"/>
    </source>
</evidence>
<gene>
    <name evidence="1" type="ORF">CMV_029395</name>
</gene>
<organism evidence="1 2">
    <name type="scientific">Castanea mollissima</name>
    <name type="common">Chinese chestnut</name>
    <dbReference type="NCBI Taxonomy" id="60419"/>
    <lineage>
        <taxon>Eukaryota</taxon>
        <taxon>Viridiplantae</taxon>
        <taxon>Streptophyta</taxon>
        <taxon>Embryophyta</taxon>
        <taxon>Tracheophyta</taxon>
        <taxon>Spermatophyta</taxon>
        <taxon>Magnoliopsida</taxon>
        <taxon>eudicotyledons</taxon>
        <taxon>Gunneridae</taxon>
        <taxon>Pentapetalae</taxon>
        <taxon>rosids</taxon>
        <taxon>fabids</taxon>
        <taxon>Fagales</taxon>
        <taxon>Fagaceae</taxon>
        <taxon>Castanea</taxon>
    </lineage>
</organism>
<reference evidence="1" key="1">
    <citation type="submission" date="2020-03" db="EMBL/GenBank/DDBJ databases">
        <title>Castanea mollissima Vanexum genome sequencing.</title>
        <authorList>
            <person name="Staton M."/>
        </authorList>
    </citation>
    <scope>NUCLEOTIDE SEQUENCE</scope>
    <source>
        <tissue evidence="1">Leaf</tissue>
    </source>
</reference>
<dbReference type="AlphaFoldDB" id="A0A8J4Q761"/>
<keyword evidence="2" id="KW-1185">Reference proteome</keyword>
<name>A0A8J4Q761_9ROSI</name>